<keyword evidence="3" id="KW-1185">Reference proteome</keyword>
<accession>A0A3R7P7D7</accession>
<dbReference type="AlphaFoldDB" id="A0A3R7P7D7"/>
<dbReference type="GeneID" id="40319768"/>
<comment type="caution">
    <text evidence="2">The sequence shown here is derived from an EMBL/GenBank/DDBJ whole genome shotgun (WGS) entry which is preliminary data.</text>
</comment>
<dbReference type="RefSeq" id="XP_029226969.1">
    <property type="nucleotide sequence ID" value="XM_029373045.1"/>
</dbReference>
<proteinExistence type="predicted"/>
<dbReference type="Proteomes" id="UP000284403">
    <property type="component" value="Unassembled WGS sequence"/>
</dbReference>
<sequence>MSTAVRHALRRLGAPPTIAAAVRHAGWRGRAPPPPATPASGHDKTAVCEPRRWLFKNQKTFPVGEDARLHADDVTVAEKNRKLFADAAAHEGPEASGDDAAMPTAAELDKLLPSATQLQEEIPSAAAVREAMRKGGDAAMWQNTGEDEEP</sequence>
<evidence type="ECO:0000256" key="1">
    <source>
        <dbReference type="SAM" id="MobiDB-lite"/>
    </source>
</evidence>
<dbReference type="EMBL" id="MKKU01000386">
    <property type="protein sequence ID" value="RNF13907.1"/>
    <property type="molecule type" value="Genomic_DNA"/>
</dbReference>
<evidence type="ECO:0000313" key="3">
    <source>
        <dbReference type="Proteomes" id="UP000284403"/>
    </source>
</evidence>
<organism evidence="2 3">
    <name type="scientific">Trypanosoma conorhini</name>
    <dbReference type="NCBI Taxonomy" id="83891"/>
    <lineage>
        <taxon>Eukaryota</taxon>
        <taxon>Discoba</taxon>
        <taxon>Euglenozoa</taxon>
        <taxon>Kinetoplastea</taxon>
        <taxon>Metakinetoplastina</taxon>
        <taxon>Trypanosomatida</taxon>
        <taxon>Trypanosomatidae</taxon>
        <taxon>Trypanosoma</taxon>
    </lineage>
</organism>
<gene>
    <name evidence="2" type="ORF">Tco025E_06157</name>
</gene>
<protein>
    <submittedName>
        <fullName evidence="2">Uncharacterized protein</fullName>
    </submittedName>
</protein>
<reference evidence="2 3" key="1">
    <citation type="journal article" date="2018" name="BMC Genomics">
        <title>Genomic comparison of Trypanosoma conorhini and Trypanosoma rangeli to Trypanosoma cruzi strains of high and low virulence.</title>
        <authorList>
            <person name="Bradwell K.R."/>
            <person name="Koparde V.N."/>
            <person name="Matveyev A.V."/>
            <person name="Serrano M.G."/>
            <person name="Alves J.M."/>
            <person name="Parikh H."/>
            <person name="Huang B."/>
            <person name="Lee V."/>
            <person name="Espinosa-Alvarez O."/>
            <person name="Ortiz P.A."/>
            <person name="Costa-Martins A.G."/>
            <person name="Teixeira M.M."/>
            <person name="Buck G.A."/>
        </authorList>
    </citation>
    <scope>NUCLEOTIDE SEQUENCE [LARGE SCALE GENOMIC DNA]</scope>
    <source>
        <strain evidence="2 3">025E</strain>
    </source>
</reference>
<feature type="region of interest" description="Disordered" evidence="1">
    <location>
        <begin position="127"/>
        <end position="150"/>
    </location>
</feature>
<dbReference type="OrthoDB" id="263943at2759"/>
<evidence type="ECO:0000313" key="2">
    <source>
        <dbReference type="EMBL" id="RNF13907.1"/>
    </source>
</evidence>
<name>A0A3R7P7D7_9TRYP</name>
<feature type="region of interest" description="Disordered" evidence="1">
    <location>
        <begin position="86"/>
        <end position="105"/>
    </location>
</feature>